<evidence type="ECO:0000256" key="11">
    <source>
        <dbReference type="SAM" id="MobiDB-lite"/>
    </source>
</evidence>
<evidence type="ECO:0000256" key="4">
    <source>
        <dbReference type="ARBA" id="ARBA00022670"/>
    </source>
</evidence>
<feature type="compositionally biased region" description="Basic and acidic residues" evidence="11">
    <location>
        <begin position="51"/>
        <end position="64"/>
    </location>
</feature>
<dbReference type="InterPro" id="IPR027417">
    <property type="entry name" value="P-loop_NTPase"/>
</dbReference>
<dbReference type="SUPFAM" id="SSF52540">
    <property type="entry name" value="P-loop containing nucleoside triphosphate hydrolases"/>
    <property type="match status" value="1"/>
</dbReference>
<organism evidence="14 15">
    <name type="scientific">Polistes dominula</name>
    <name type="common">European paper wasp</name>
    <name type="synonym">Vespa dominula</name>
    <dbReference type="NCBI Taxonomy" id="743375"/>
    <lineage>
        <taxon>Eukaryota</taxon>
        <taxon>Metazoa</taxon>
        <taxon>Ecdysozoa</taxon>
        <taxon>Arthropoda</taxon>
        <taxon>Hexapoda</taxon>
        <taxon>Insecta</taxon>
        <taxon>Pterygota</taxon>
        <taxon>Neoptera</taxon>
        <taxon>Endopterygota</taxon>
        <taxon>Hymenoptera</taxon>
        <taxon>Apocrita</taxon>
        <taxon>Aculeata</taxon>
        <taxon>Vespoidea</taxon>
        <taxon>Vespidae</taxon>
        <taxon>Polistinae</taxon>
        <taxon>Polistini</taxon>
        <taxon>Polistes</taxon>
    </lineage>
</organism>
<evidence type="ECO:0000259" key="13">
    <source>
        <dbReference type="SMART" id="SM00382"/>
    </source>
</evidence>
<keyword evidence="10" id="KW-0482">Metalloprotease</keyword>
<evidence type="ECO:0000313" key="15">
    <source>
        <dbReference type="RefSeq" id="XP_015189262.1"/>
    </source>
</evidence>
<keyword evidence="12" id="KW-0472">Membrane</keyword>
<dbReference type="InterPro" id="IPR005936">
    <property type="entry name" value="FtsH"/>
</dbReference>
<dbReference type="CDD" id="cd19501">
    <property type="entry name" value="RecA-like_FtsH"/>
    <property type="match status" value="1"/>
</dbReference>
<dbReference type="InterPro" id="IPR037219">
    <property type="entry name" value="Peptidase_M41-like"/>
</dbReference>
<comment type="cofactor">
    <cofactor evidence="1">
        <name>Zn(2+)</name>
        <dbReference type="ChEBI" id="CHEBI:29105"/>
    </cofactor>
</comment>
<dbReference type="SMART" id="SM00382">
    <property type="entry name" value="AAA"/>
    <property type="match status" value="1"/>
</dbReference>
<keyword evidence="7" id="KW-0378">Hydrolase</keyword>
<dbReference type="InterPro" id="IPR003593">
    <property type="entry name" value="AAA+_ATPase"/>
</dbReference>
<keyword evidence="12" id="KW-1133">Transmembrane helix</keyword>
<reference evidence="15" key="1">
    <citation type="submission" date="2025-08" db="UniProtKB">
        <authorList>
            <consortium name="RefSeq"/>
        </authorList>
    </citation>
    <scope>IDENTIFICATION</scope>
    <source>
        <tissue evidence="15">Whole body</tissue>
    </source>
</reference>
<dbReference type="RefSeq" id="XP_015189262.1">
    <property type="nucleotide sequence ID" value="XM_015333776.1"/>
</dbReference>
<evidence type="ECO:0000256" key="5">
    <source>
        <dbReference type="ARBA" id="ARBA00022723"/>
    </source>
</evidence>
<keyword evidence="5" id="KW-0479">Metal-binding</keyword>
<evidence type="ECO:0000256" key="9">
    <source>
        <dbReference type="ARBA" id="ARBA00022840"/>
    </source>
</evidence>
<keyword evidence="14" id="KW-1185">Reference proteome</keyword>
<evidence type="ECO:0000313" key="14">
    <source>
        <dbReference type="Proteomes" id="UP000694924"/>
    </source>
</evidence>
<dbReference type="GeneID" id="107073227"/>
<keyword evidence="8" id="KW-0862">Zinc</keyword>
<gene>
    <name evidence="15" type="primary">LOC107073227</name>
</gene>
<dbReference type="InterPro" id="IPR041569">
    <property type="entry name" value="AAA_lid_3"/>
</dbReference>
<evidence type="ECO:0000256" key="10">
    <source>
        <dbReference type="ARBA" id="ARBA00023049"/>
    </source>
</evidence>
<dbReference type="PANTHER" id="PTHR43655">
    <property type="entry name" value="ATP-DEPENDENT PROTEASE"/>
    <property type="match status" value="1"/>
</dbReference>
<evidence type="ECO:0000256" key="12">
    <source>
        <dbReference type="SAM" id="Phobius"/>
    </source>
</evidence>
<dbReference type="Pfam" id="PF06480">
    <property type="entry name" value="FtsH_ext"/>
    <property type="match status" value="1"/>
</dbReference>
<dbReference type="Gene3D" id="1.20.58.760">
    <property type="entry name" value="Peptidase M41"/>
    <property type="match status" value="1"/>
</dbReference>
<evidence type="ECO:0000256" key="1">
    <source>
        <dbReference type="ARBA" id="ARBA00001947"/>
    </source>
</evidence>
<evidence type="ECO:0000256" key="3">
    <source>
        <dbReference type="ARBA" id="ARBA00010550"/>
    </source>
</evidence>
<protein>
    <submittedName>
        <fullName evidence="15">Paraplegin</fullName>
    </submittedName>
</protein>
<comment type="similarity">
    <text evidence="3">In the N-terminal section; belongs to the AAA ATPase family.</text>
</comment>
<evidence type="ECO:0000256" key="8">
    <source>
        <dbReference type="ARBA" id="ARBA00022833"/>
    </source>
</evidence>
<sequence>MQSDSRLSVLKEYHVLNKTNTKCRIVQSSFLNNQCNLLRFESSRNFSTSSKRNEKKDDNDDKSPKNNGSDPVKHIVVTLIKFVILIVFIIISVNFILVPTPEATNHISWHEFVHEMLEKGEVEEIVVDPISKLVRIQLYPGAIIKGQKVPFRIYTMYIPEIEKIEEKLRKEEQKLGIRKDNEISVIYNRSSEPMLQLLRLLSIALLAYTLFSRVSVLPSIKPFLSKLKSAKFTLVEPSMKHGKGVRFEDVAGLKEAKIEVMEFVDYLKQPKRYQVLGAKVPKGALLLGPPGCGKTLLAKAVATEANVPFLSMNGSEFIEVLGGLGAARVRDLFQEGKKRAPSIIYIDEIDAIGKQRSESSDNFSGDESERTLNQLLVEMDGMTSTENVIVLASTNRAEILDKALLRPGRFDRHILIDLPTIEERKQIFEYHLKKIVVQLDTDKYSQYLSFLTPGFTGADIANVCNEAALYAARNNKKIVEGSDLMYAIDKTIGGIEKKSNTIAPSMKRVVAYHEAGHALIGWLLKYTSALLKVSIVPRTNHKLGFAQYTESEYKLKSKEELYESMCMILGGRAAENVVFNQITTGAQDDLEKVTKLAYLQVQKFGMCPALGLLSFDENYTSQETKKPYSKQLGNLMDAEARKLITKAYEGAQKILTDNRDKLEKIAENLLEKETLTYDDIEKLIGPPPYGKKGLIDIDELIKSNPNIESQTANPATT</sequence>
<name>A0ABM1J9X4_POLDO</name>
<evidence type="ECO:0000256" key="2">
    <source>
        <dbReference type="ARBA" id="ARBA00010044"/>
    </source>
</evidence>
<dbReference type="SUPFAM" id="SSF140990">
    <property type="entry name" value="FtsH protease domain-like"/>
    <property type="match status" value="1"/>
</dbReference>
<dbReference type="InterPro" id="IPR011546">
    <property type="entry name" value="Pept_M41_FtsH_extracell"/>
</dbReference>
<proteinExistence type="inferred from homology"/>
<dbReference type="Pfam" id="PF00004">
    <property type="entry name" value="AAA"/>
    <property type="match status" value="1"/>
</dbReference>
<dbReference type="Pfam" id="PF17862">
    <property type="entry name" value="AAA_lid_3"/>
    <property type="match status" value="1"/>
</dbReference>
<dbReference type="Proteomes" id="UP000694924">
    <property type="component" value="Unplaced"/>
</dbReference>
<evidence type="ECO:0000256" key="7">
    <source>
        <dbReference type="ARBA" id="ARBA00022801"/>
    </source>
</evidence>
<comment type="similarity">
    <text evidence="2">In the C-terminal section; belongs to the peptidase M41 family.</text>
</comment>
<feature type="region of interest" description="Disordered" evidence="11">
    <location>
        <begin position="48"/>
        <end position="68"/>
    </location>
</feature>
<dbReference type="InterPro" id="IPR000642">
    <property type="entry name" value="Peptidase_M41"/>
</dbReference>
<feature type="transmembrane region" description="Helical" evidence="12">
    <location>
        <begin position="197"/>
        <end position="216"/>
    </location>
</feature>
<accession>A0ABM1J9X4</accession>
<dbReference type="InterPro" id="IPR003959">
    <property type="entry name" value="ATPase_AAA_core"/>
</dbReference>
<dbReference type="NCBIfam" id="TIGR01241">
    <property type="entry name" value="FtsH_fam"/>
    <property type="match status" value="1"/>
</dbReference>
<evidence type="ECO:0000256" key="6">
    <source>
        <dbReference type="ARBA" id="ARBA00022741"/>
    </source>
</evidence>
<dbReference type="Pfam" id="PF01434">
    <property type="entry name" value="Peptidase_M41"/>
    <property type="match status" value="1"/>
</dbReference>
<keyword evidence="6" id="KW-0547">Nucleotide-binding</keyword>
<dbReference type="Gene3D" id="1.10.8.60">
    <property type="match status" value="1"/>
</dbReference>
<dbReference type="Gene3D" id="3.40.1690.20">
    <property type="match status" value="1"/>
</dbReference>
<dbReference type="Gene3D" id="3.40.50.300">
    <property type="entry name" value="P-loop containing nucleotide triphosphate hydrolases"/>
    <property type="match status" value="1"/>
</dbReference>
<keyword evidence="12" id="KW-0812">Transmembrane</keyword>
<dbReference type="PANTHER" id="PTHR43655:SF8">
    <property type="entry name" value="PARAPLEGIN"/>
    <property type="match status" value="1"/>
</dbReference>
<keyword evidence="9" id="KW-0067">ATP-binding</keyword>
<keyword evidence="4" id="KW-0645">Protease</keyword>
<dbReference type="InterPro" id="IPR050928">
    <property type="entry name" value="ATP-dep_Zn_Metalloprotease"/>
</dbReference>
<feature type="transmembrane region" description="Helical" evidence="12">
    <location>
        <begin position="75"/>
        <end position="98"/>
    </location>
</feature>
<feature type="domain" description="AAA+ ATPase" evidence="13">
    <location>
        <begin position="280"/>
        <end position="420"/>
    </location>
</feature>